<dbReference type="OrthoDB" id="17560at2759"/>
<evidence type="ECO:0000313" key="2">
    <source>
        <dbReference type="EMBL" id="GEM11230.1"/>
    </source>
</evidence>
<dbReference type="EMBL" id="BJWK01000014">
    <property type="protein sequence ID" value="GEM11230.1"/>
    <property type="molecule type" value="Genomic_DNA"/>
</dbReference>
<proteinExistence type="predicted"/>
<gene>
    <name evidence="2" type="ORF">Rt10032_c14g5247</name>
</gene>
<protein>
    <submittedName>
        <fullName evidence="2">Dienelactone hydrolase family protein</fullName>
    </submittedName>
</protein>
<feature type="compositionally biased region" description="Basic residues" evidence="1">
    <location>
        <begin position="51"/>
        <end position="64"/>
    </location>
</feature>
<reference evidence="2 3" key="1">
    <citation type="submission" date="2019-07" db="EMBL/GenBank/DDBJ databases">
        <title>Rhodotorula toruloides NBRC10032 genome sequencing.</title>
        <authorList>
            <person name="Shida Y."/>
            <person name="Takaku H."/>
            <person name="Ogasawara W."/>
            <person name="Mori K."/>
        </authorList>
    </citation>
    <scope>NUCLEOTIDE SEQUENCE [LARGE SCALE GENOMIC DNA]</scope>
    <source>
        <strain evidence="2 3">NBRC10032</strain>
    </source>
</reference>
<dbReference type="AlphaFoldDB" id="A0A511KLI2"/>
<dbReference type="PANTHER" id="PTHR17630">
    <property type="entry name" value="DIENELACTONE HYDROLASE"/>
    <property type="match status" value="1"/>
</dbReference>
<organism evidence="2 3">
    <name type="scientific">Rhodotorula toruloides</name>
    <name type="common">Yeast</name>
    <name type="synonym">Rhodosporidium toruloides</name>
    <dbReference type="NCBI Taxonomy" id="5286"/>
    <lineage>
        <taxon>Eukaryota</taxon>
        <taxon>Fungi</taxon>
        <taxon>Dikarya</taxon>
        <taxon>Basidiomycota</taxon>
        <taxon>Pucciniomycotina</taxon>
        <taxon>Microbotryomycetes</taxon>
        <taxon>Sporidiobolales</taxon>
        <taxon>Sporidiobolaceae</taxon>
        <taxon>Rhodotorula</taxon>
    </lineage>
</organism>
<keyword evidence="2" id="KW-0378">Hydrolase</keyword>
<dbReference type="PANTHER" id="PTHR17630:SF44">
    <property type="entry name" value="PROTEIN AIM2"/>
    <property type="match status" value="1"/>
</dbReference>
<evidence type="ECO:0000313" key="3">
    <source>
        <dbReference type="Proteomes" id="UP000321518"/>
    </source>
</evidence>
<sequence>MPVGTFEDINGIKTYVSHPQGDYDKTKAFLIIAARQARSGLTHLRKQHLRRRLTKRQPHRRRLRFQGPRHSPHAGLPPRRSHPWHYLTLPAEEKQKRLGECLARHGKDVTAPAVDKVIEGLKQRNVKEFAAIGYCFGARYVVDLCISSPPVSPAGAVAQPSLFSIPDDLHALNVAYKQDFAKKITKNNEKHVHAGPPLLSSPALFASASTRSKLRCRHESTIRCNADDPQKRKAADDAFDKTVAWLKERFMSK</sequence>
<feature type="region of interest" description="Disordered" evidence="1">
    <location>
        <begin position="51"/>
        <end position="83"/>
    </location>
</feature>
<dbReference type="GO" id="GO:0016787">
    <property type="term" value="F:hydrolase activity"/>
    <property type="evidence" value="ECO:0007669"/>
    <property type="project" value="UniProtKB-KW"/>
</dbReference>
<comment type="caution">
    <text evidence="2">The sequence shown here is derived from an EMBL/GenBank/DDBJ whole genome shotgun (WGS) entry which is preliminary data.</text>
</comment>
<accession>A0A511KLI2</accession>
<name>A0A511KLI2_RHOTO</name>
<evidence type="ECO:0000256" key="1">
    <source>
        <dbReference type="SAM" id="MobiDB-lite"/>
    </source>
</evidence>
<dbReference type="Proteomes" id="UP000321518">
    <property type="component" value="Unassembled WGS sequence"/>
</dbReference>